<protein>
    <recommendedName>
        <fullName evidence="4">Phenol hydroxylase</fullName>
    </recommendedName>
</protein>
<dbReference type="Proteomes" id="UP001057498">
    <property type="component" value="Chromosome"/>
</dbReference>
<accession>A0ABM7YGM4</accession>
<keyword evidence="3" id="KW-1185">Reference proteome</keyword>
<evidence type="ECO:0000256" key="1">
    <source>
        <dbReference type="SAM" id="MobiDB-lite"/>
    </source>
</evidence>
<evidence type="ECO:0008006" key="4">
    <source>
        <dbReference type="Google" id="ProtNLM"/>
    </source>
</evidence>
<dbReference type="Pfam" id="PF06099">
    <property type="entry name" value="Phenol_hyd_sub"/>
    <property type="match status" value="1"/>
</dbReference>
<proteinExistence type="predicted"/>
<evidence type="ECO:0000313" key="3">
    <source>
        <dbReference type="Proteomes" id="UP001057498"/>
    </source>
</evidence>
<organism evidence="2 3">
    <name type="scientific">Sphaerotilus microaerophilus</name>
    <dbReference type="NCBI Taxonomy" id="2914710"/>
    <lineage>
        <taxon>Bacteria</taxon>
        <taxon>Pseudomonadati</taxon>
        <taxon>Pseudomonadota</taxon>
        <taxon>Betaproteobacteria</taxon>
        <taxon>Burkholderiales</taxon>
        <taxon>Sphaerotilaceae</taxon>
        <taxon>Sphaerotilus</taxon>
    </lineage>
</organism>
<dbReference type="InterPro" id="IPR010353">
    <property type="entry name" value="DmpK"/>
</dbReference>
<sequence>MQVPAPFDPARRFVRIVEERPDGMVEFHFAVGEPELFVEMMLPRSAFDEFCAHQGVQPSHDVVLPAERGGEGQSWTLHDARTQRLDRHGAAKPDPSADPGTA</sequence>
<reference evidence="2" key="1">
    <citation type="submission" date="2022-04" db="EMBL/GenBank/DDBJ databases">
        <title>Whole genome sequence of Sphaerotilus sp. FB-5.</title>
        <authorList>
            <person name="Takeda M."/>
            <person name="Narihara S."/>
            <person name="Akimoto M."/>
            <person name="Akimoto R."/>
            <person name="Nishiyashiki S."/>
            <person name="Murakami T."/>
        </authorList>
    </citation>
    <scope>NUCLEOTIDE SEQUENCE</scope>
    <source>
        <strain evidence="2">FB-5</strain>
    </source>
</reference>
<gene>
    <name evidence="2" type="ORF">CATMQ487_04220</name>
</gene>
<feature type="compositionally biased region" description="Basic and acidic residues" evidence="1">
    <location>
        <begin position="78"/>
        <end position="91"/>
    </location>
</feature>
<dbReference type="EMBL" id="AP025730">
    <property type="protein sequence ID" value="BDI03452.1"/>
    <property type="molecule type" value="Genomic_DNA"/>
</dbReference>
<name>A0ABM7YGM4_9BURK</name>
<evidence type="ECO:0000313" key="2">
    <source>
        <dbReference type="EMBL" id="BDI03452.1"/>
    </source>
</evidence>
<dbReference type="RefSeq" id="WP_251971739.1">
    <property type="nucleotide sequence ID" value="NZ_AP025730.1"/>
</dbReference>
<feature type="region of interest" description="Disordered" evidence="1">
    <location>
        <begin position="65"/>
        <end position="102"/>
    </location>
</feature>